<proteinExistence type="predicted"/>
<sequence>ADNQDFRWFQALLPNVANTGTGIQSDKLDIDFFGVDSQIFH</sequence>
<accession>X1NVM4</accession>
<protein>
    <submittedName>
        <fullName evidence="1">Uncharacterized protein</fullName>
    </submittedName>
</protein>
<evidence type="ECO:0000313" key="1">
    <source>
        <dbReference type="EMBL" id="GAI30835.1"/>
    </source>
</evidence>
<dbReference type="AlphaFoldDB" id="X1NVM4"/>
<name>X1NVM4_9ZZZZ</name>
<reference evidence="1" key="1">
    <citation type="journal article" date="2014" name="Front. Microbiol.">
        <title>High frequency of phylogenetically diverse reductive dehalogenase-homologous genes in deep subseafloor sedimentary metagenomes.</title>
        <authorList>
            <person name="Kawai M."/>
            <person name="Futagami T."/>
            <person name="Toyoda A."/>
            <person name="Takaki Y."/>
            <person name="Nishi S."/>
            <person name="Hori S."/>
            <person name="Arai W."/>
            <person name="Tsubouchi T."/>
            <person name="Morono Y."/>
            <person name="Uchiyama I."/>
            <person name="Ito T."/>
            <person name="Fujiyama A."/>
            <person name="Inagaki F."/>
            <person name="Takami H."/>
        </authorList>
    </citation>
    <scope>NUCLEOTIDE SEQUENCE</scope>
    <source>
        <strain evidence="1">Expedition CK06-06</strain>
    </source>
</reference>
<gene>
    <name evidence="1" type="ORF">S06H3_34579</name>
</gene>
<feature type="non-terminal residue" evidence="1">
    <location>
        <position position="1"/>
    </location>
</feature>
<comment type="caution">
    <text evidence="1">The sequence shown here is derived from an EMBL/GenBank/DDBJ whole genome shotgun (WGS) entry which is preliminary data.</text>
</comment>
<dbReference type="EMBL" id="BARV01020768">
    <property type="protein sequence ID" value="GAI30835.1"/>
    <property type="molecule type" value="Genomic_DNA"/>
</dbReference>
<organism evidence="1">
    <name type="scientific">marine sediment metagenome</name>
    <dbReference type="NCBI Taxonomy" id="412755"/>
    <lineage>
        <taxon>unclassified sequences</taxon>
        <taxon>metagenomes</taxon>
        <taxon>ecological metagenomes</taxon>
    </lineage>
</organism>